<gene>
    <name evidence="1" type="ORF">SDC9_89508</name>
</gene>
<evidence type="ECO:0000313" key="1">
    <source>
        <dbReference type="EMBL" id="MPM42836.1"/>
    </source>
</evidence>
<sequence length="95" mass="10929">MQLFGNAVVLKLNIKVLAEHALQSFCVRKRVVVPPCKQRLRNIARKARRKADQAFRMLAQQIVINARLIVEPAQERLARKEHQVLITCSVFAKQN</sequence>
<accession>A0A644ZQ03</accession>
<reference evidence="1" key="1">
    <citation type="submission" date="2019-08" db="EMBL/GenBank/DDBJ databases">
        <authorList>
            <person name="Kucharzyk K."/>
            <person name="Murdoch R.W."/>
            <person name="Higgins S."/>
            <person name="Loffler F."/>
        </authorList>
    </citation>
    <scope>NUCLEOTIDE SEQUENCE</scope>
</reference>
<name>A0A644ZQ03_9ZZZZ</name>
<organism evidence="1">
    <name type="scientific">bioreactor metagenome</name>
    <dbReference type="NCBI Taxonomy" id="1076179"/>
    <lineage>
        <taxon>unclassified sequences</taxon>
        <taxon>metagenomes</taxon>
        <taxon>ecological metagenomes</taxon>
    </lineage>
</organism>
<dbReference type="EMBL" id="VSSQ01009876">
    <property type="protein sequence ID" value="MPM42836.1"/>
    <property type="molecule type" value="Genomic_DNA"/>
</dbReference>
<comment type="caution">
    <text evidence="1">The sequence shown here is derived from an EMBL/GenBank/DDBJ whole genome shotgun (WGS) entry which is preliminary data.</text>
</comment>
<dbReference type="AlphaFoldDB" id="A0A644ZQ03"/>
<protein>
    <submittedName>
        <fullName evidence="1">Uncharacterized protein</fullName>
    </submittedName>
</protein>
<proteinExistence type="predicted"/>